<evidence type="ECO:0008006" key="3">
    <source>
        <dbReference type="Google" id="ProtNLM"/>
    </source>
</evidence>
<proteinExistence type="predicted"/>
<keyword evidence="2" id="KW-1185">Reference proteome</keyword>
<dbReference type="Proteomes" id="UP000547058">
    <property type="component" value="Unassembled WGS sequence"/>
</dbReference>
<dbReference type="SUPFAM" id="SSF63829">
    <property type="entry name" value="Calcium-dependent phosphotriesterase"/>
    <property type="match status" value="1"/>
</dbReference>
<evidence type="ECO:0000313" key="2">
    <source>
        <dbReference type="Proteomes" id="UP000547058"/>
    </source>
</evidence>
<reference evidence="1 2" key="1">
    <citation type="submission" date="2020-08" db="EMBL/GenBank/DDBJ databases">
        <title>Stenotrophomonas tumulicola JCM 30961.</title>
        <authorList>
            <person name="Deng Y."/>
        </authorList>
    </citation>
    <scope>NUCLEOTIDE SEQUENCE [LARGE SCALE GENOMIC DNA]</scope>
    <source>
        <strain evidence="1 2">JCM 30961</strain>
    </source>
</reference>
<dbReference type="RefSeq" id="WP_182338094.1">
    <property type="nucleotide sequence ID" value="NZ_JACGXS010000001.1"/>
</dbReference>
<dbReference type="Gene3D" id="2.120.10.30">
    <property type="entry name" value="TolB, C-terminal domain"/>
    <property type="match status" value="1"/>
</dbReference>
<evidence type="ECO:0000313" key="1">
    <source>
        <dbReference type="EMBL" id="MBA8680937.1"/>
    </source>
</evidence>
<dbReference type="AlphaFoldDB" id="A0A7W3FKL0"/>
<dbReference type="InterPro" id="IPR011042">
    <property type="entry name" value="6-blade_b-propeller_TolB-like"/>
</dbReference>
<organism evidence="1 2">
    <name type="scientific">Stenotrophomonas tumulicola</name>
    <dbReference type="NCBI Taxonomy" id="1685415"/>
    <lineage>
        <taxon>Bacteria</taxon>
        <taxon>Pseudomonadati</taxon>
        <taxon>Pseudomonadota</taxon>
        <taxon>Gammaproteobacteria</taxon>
        <taxon>Lysobacterales</taxon>
        <taxon>Lysobacteraceae</taxon>
        <taxon>Stenotrophomonas</taxon>
    </lineage>
</organism>
<gene>
    <name evidence="1" type="ORF">H4O11_03855</name>
</gene>
<dbReference type="EMBL" id="JACGXS010000001">
    <property type="protein sequence ID" value="MBA8680937.1"/>
    <property type="molecule type" value="Genomic_DNA"/>
</dbReference>
<sequence length="337" mass="35758">MNPSHARSIRRRHSGRQYLSGALLVVGQLFSTATLLAQPAPQSAITLPTGPRYPNGIAVTADGTIFTGFVTSGVILRQPTGGKWETYFPGSEHIHAATSLRLDPARNLLWGTSPDFLVEGRQPRRNRLFALDVETAAVRRLIDVPEGSFANDIAIEPDGGVLVTDSFKGRILRLAPGADRLEATVDHPALAPPPAGIGVSGIARAGDGRLALANFGTGRLLAVEVDGMVREIRLPRMLANPDGLALAADGALIVCEGDIEGGNGRVLRIADPFASGERTIQVLAARLESPVNLSLSPQQEVLVTEARIRHRLATTTRVPAPESFRIIRLGLGVAAAE</sequence>
<name>A0A7W3FKL0_9GAMM</name>
<accession>A0A7W3FKL0</accession>
<protein>
    <recommendedName>
        <fullName evidence="3">Gluconolaconase</fullName>
    </recommendedName>
</protein>
<comment type="caution">
    <text evidence="1">The sequence shown here is derived from an EMBL/GenBank/DDBJ whole genome shotgun (WGS) entry which is preliminary data.</text>
</comment>